<dbReference type="PROSITE" id="PS50977">
    <property type="entry name" value="HTH_TETR_2"/>
    <property type="match status" value="1"/>
</dbReference>
<keyword evidence="1 2" id="KW-0238">DNA-binding</keyword>
<feature type="DNA-binding region" description="H-T-H motif" evidence="2">
    <location>
        <begin position="32"/>
        <end position="51"/>
    </location>
</feature>
<dbReference type="InterPro" id="IPR001647">
    <property type="entry name" value="HTH_TetR"/>
</dbReference>
<gene>
    <name evidence="4" type="ORF">SAMN02910350_00211</name>
</gene>
<dbReference type="Pfam" id="PF14278">
    <property type="entry name" value="TetR_C_8"/>
    <property type="match status" value="1"/>
</dbReference>
<dbReference type="GO" id="GO:0003677">
    <property type="term" value="F:DNA binding"/>
    <property type="evidence" value="ECO:0007669"/>
    <property type="project" value="UniProtKB-UniRule"/>
</dbReference>
<protein>
    <submittedName>
        <fullName evidence="4">Transcriptional regulator, TetR family</fullName>
    </submittedName>
</protein>
<organism evidence="4 5">
    <name type="scientific">Pseudobutyrivibrio xylanivorans</name>
    <dbReference type="NCBI Taxonomy" id="185007"/>
    <lineage>
        <taxon>Bacteria</taxon>
        <taxon>Bacillati</taxon>
        <taxon>Bacillota</taxon>
        <taxon>Clostridia</taxon>
        <taxon>Lachnospirales</taxon>
        <taxon>Lachnospiraceae</taxon>
        <taxon>Pseudobutyrivibrio</taxon>
    </lineage>
</organism>
<dbReference type="AlphaFoldDB" id="A0A1G5RQU2"/>
<evidence type="ECO:0000313" key="4">
    <source>
        <dbReference type="EMBL" id="SCZ76356.1"/>
    </source>
</evidence>
<dbReference type="InterPro" id="IPR039532">
    <property type="entry name" value="TetR_C_Firmicutes"/>
</dbReference>
<dbReference type="RefSeq" id="WP_242870377.1">
    <property type="nucleotide sequence ID" value="NZ_FMWK01000001.1"/>
</dbReference>
<dbReference type="Proteomes" id="UP000199428">
    <property type="component" value="Unassembled WGS sequence"/>
</dbReference>
<dbReference type="Gene3D" id="1.10.357.10">
    <property type="entry name" value="Tetracycline Repressor, domain 2"/>
    <property type="match status" value="1"/>
</dbReference>
<feature type="domain" description="HTH tetR-type" evidence="3">
    <location>
        <begin position="9"/>
        <end position="69"/>
    </location>
</feature>
<dbReference type="PANTHER" id="PTHR43479:SF11">
    <property type="entry name" value="ACREF_ENVCD OPERON REPRESSOR-RELATED"/>
    <property type="match status" value="1"/>
</dbReference>
<evidence type="ECO:0000259" key="3">
    <source>
        <dbReference type="PROSITE" id="PS50977"/>
    </source>
</evidence>
<proteinExistence type="predicted"/>
<evidence type="ECO:0000256" key="1">
    <source>
        <dbReference type="ARBA" id="ARBA00023125"/>
    </source>
</evidence>
<reference evidence="4 5" key="1">
    <citation type="submission" date="2016-10" db="EMBL/GenBank/DDBJ databases">
        <authorList>
            <person name="de Groot N.N."/>
        </authorList>
    </citation>
    <scope>NUCLEOTIDE SEQUENCE [LARGE SCALE GENOMIC DNA]</scope>
    <source>
        <strain evidence="4 5">DSM 10317</strain>
    </source>
</reference>
<dbReference type="EMBL" id="FMWK01000001">
    <property type="protein sequence ID" value="SCZ76356.1"/>
    <property type="molecule type" value="Genomic_DNA"/>
</dbReference>
<name>A0A1G5RQU2_PSEXY</name>
<dbReference type="PANTHER" id="PTHR43479">
    <property type="entry name" value="ACREF/ENVCD OPERON REPRESSOR-RELATED"/>
    <property type="match status" value="1"/>
</dbReference>
<sequence length="191" mass="21795">MNELDERYTTSEEAIIDSFFILSSEKEFEKITVSDVVKKSGVVRSTFYNHYENVPALLSAAEDKTIEDIFQLMESFHPKDDHQLCHSYFLAICNYTKENKFLASVLHSPRGDRFLEKAMMMFHKYVANVSQSETVRTGNQQHFSYMIAATIGSTLGVLHKWTAEACETPAEEIADILTTVFLNGVLPFMEN</sequence>
<evidence type="ECO:0000313" key="5">
    <source>
        <dbReference type="Proteomes" id="UP000199428"/>
    </source>
</evidence>
<dbReference type="InterPro" id="IPR009057">
    <property type="entry name" value="Homeodomain-like_sf"/>
</dbReference>
<evidence type="ECO:0000256" key="2">
    <source>
        <dbReference type="PROSITE-ProRule" id="PRU00335"/>
    </source>
</evidence>
<dbReference type="SUPFAM" id="SSF46689">
    <property type="entry name" value="Homeodomain-like"/>
    <property type="match status" value="1"/>
</dbReference>
<dbReference type="InterPro" id="IPR050624">
    <property type="entry name" value="HTH-type_Tx_Regulator"/>
</dbReference>
<accession>A0A1G5RQU2</accession>